<reference evidence="1" key="2">
    <citation type="journal article" date="2015" name="Data Brief">
        <title>Shoot transcriptome of the giant reed, Arundo donax.</title>
        <authorList>
            <person name="Barrero R.A."/>
            <person name="Guerrero F.D."/>
            <person name="Moolhuijzen P."/>
            <person name="Goolsby J.A."/>
            <person name="Tidwell J."/>
            <person name="Bellgard S.E."/>
            <person name="Bellgard M.I."/>
        </authorList>
    </citation>
    <scope>NUCLEOTIDE SEQUENCE</scope>
    <source>
        <tissue evidence="1">Shoot tissue taken approximately 20 cm above the soil surface</tissue>
    </source>
</reference>
<protein>
    <submittedName>
        <fullName evidence="1">Uncharacterized protein</fullName>
    </submittedName>
</protein>
<reference evidence="1" key="1">
    <citation type="submission" date="2014-09" db="EMBL/GenBank/DDBJ databases">
        <authorList>
            <person name="Magalhaes I.L.F."/>
            <person name="Oliveira U."/>
            <person name="Santos F.R."/>
            <person name="Vidigal T.H.D.A."/>
            <person name="Brescovit A.D."/>
            <person name="Santos A.J."/>
        </authorList>
    </citation>
    <scope>NUCLEOTIDE SEQUENCE</scope>
    <source>
        <tissue evidence="1">Shoot tissue taken approximately 20 cm above the soil surface</tissue>
    </source>
</reference>
<dbReference type="EMBL" id="GBRH01276543">
    <property type="protein sequence ID" value="JAD21352.1"/>
    <property type="molecule type" value="Transcribed_RNA"/>
</dbReference>
<sequence length="46" mass="5187">MIFLSIVTSFCCLCNDPTHVFLCGYDELVCGNRPITQSRQKGTVLY</sequence>
<name>A0A0A9PT62_ARUDO</name>
<dbReference type="AlphaFoldDB" id="A0A0A9PT62"/>
<accession>A0A0A9PT62</accession>
<organism evidence="1">
    <name type="scientific">Arundo donax</name>
    <name type="common">Giant reed</name>
    <name type="synonym">Donax arundinaceus</name>
    <dbReference type="NCBI Taxonomy" id="35708"/>
    <lineage>
        <taxon>Eukaryota</taxon>
        <taxon>Viridiplantae</taxon>
        <taxon>Streptophyta</taxon>
        <taxon>Embryophyta</taxon>
        <taxon>Tracheophyta</taxon>
        <taxon>Spermatophyta</taxon>
        <taxon>Magnoliopsida</taxon>
        <taxon>Liliopsida</taxon>
        <taxon>Poales</taxon>
        <taxon>Poaceae</taxon>
        <taxon>PACMAD clade</taxon>
        <taxon>Arundinoideae</taxon>
        <taxon>Arundineae</taxon>
        <taxon>Arundo</taxon>
    </lineage>
</organism>
<evidence type="ECO:0000313" key="1">
    <source>
        <dbReference type="EMBL" id="JAD21352.1"/>
    </source>
</evidence>
<proteinExistence type="predicted"/>